<protein>
    <submittedName>
        <fullName evidence="1">Uncharacterized protein</fullName>
    </submittedName>
</protein>
<dbReference type="Proteomes" id="UP000095392">
    <property type="component" value="Unassembled WGS sequence"/>
</dbReference>
<dbReference type="EMBL" id="MIPY01000034">
    <property type="protein sequence ID" value="OES26984.1"/>
    <property type="molecule type" value="Genomic_DNA"/>
</dbReference>
<sequence>MTFKLLKMLVKGIDVRINVSKPRTKRNKKSLHKQALTVS</sequence>
<evidence type="ECO:0000313" key="1">
    <source>
        <dbReference type="EMBL" id="OES26984.1"/>
    </source>
</evidence>
<proteinExistence type="predicted"/>
<reference evidence="1 2" key="1">
    <citation type="submission" date="2016-09" db="EMBL/GenBank/DDBJ databases">
        <title>Draft Genome Sequence of four Alteromonas macleodii strains isolated from copper coupons and grown long-term at elevated copper levels.</title>
        <authorList>
            <person name="Cusick K."/>
            <person name="Dale J."/>
            <person name="Little B."/>
            <person name="Biffinger J."/>
        </authorList>
    </citation>
    <scope>NUCLEOTIDE SEQUENCE [LARGE SCALE GENOMIC DNA]</scope>
    <source>
        <strain evidence="1 2">KCP01</strain>
    </source>
</reference>
<gene>
    <name evidence="1" type="ORF">BFV95_3684</name>
</gene>
<comment type="caution">
    <text evidence="1">The sequence shown here is derived from an EMBL/GenBank/DDBJ whole genome shotgun (WGS) entry which is preliminary data.</text>
</comment>
<name>A0AB36FQB1_ALTMA</name>
<evidence type="ECO:0000313" key="2">
    <source>
        <dbReference type="Proteomes" id="UP000095392"/>
    </source>
</evidence>
<keyword evidence="2" id="KW-1185">Reference proteome</keyword>
<dbReference type="AlphaFoldDB" id="A0AB36FQB1"/>
<organism evidence="1 2">
    <name type="scientific">Alteromonas macleodii</name>
    <name type="common">Pseudoalteromonas macleodii</name>
    <dbReference type="NCBI Taxonomy" id="28108"/>
    <lineage>
        <taxon>Bacteria</taxon>
        <taxon>Pseudomonadati</taxon>
        <taxon>Pseudomonadota</taxon>
        <taxon>Gammaproteobacteria</taxon>
        <taxon>Alteromonadales</taxon>
        <taxon>Alteromonadaceae</taxon>
        <taxon>Alteromonas/Salinimonas group</taxon>
        <taxon>Alteromonas</taxon>
    </lineage>
</organism>
<accession>A0AB36FQB1</accession>